<dbReference type="Pfam" id="PF07980">
    <property type="entry name" value="SusD_RagB"/>
    <property type="match status" value="1"/>
</dbReference>
<reference evidence="9" key="1">
    <citation type="submission" date="2020-08" db="EMBL/GenBank/DDBJ databases">
        <title>Lacibacter sp. S13-6-6 genome sequencing.</title>
        <authorList>
            <person name="Jin L."/>
        </authorList>
    </citation>
    <scope>NUCLEOTIDE SEQUENCE [LARGE SCALE GENOMIC DNA]</scope>
    <source>
        <strain evidence="9">S13-6-6</strain>
    </source>
</reference>
<dbReference type="Gene3D" id="1.10.3780.10">
    <property type="entry name" value="SusD-like"/>
    <property type="match status" value="1"/>
</dbReference>
<keyword evidence="5" id="KW-0998">Cell outer membrane</keyword>
<keyword evidence="9" id="KW-1185">Reference proteome</keyword>
<evidence type="ECO:0000313" key="8">
    <source>
        <dbReference type="EMBL" id="QNA44479.1"/>
    </source>
</evidence>
<feature type="chain" id="PRO_5028877215" evidence="6">
    <location>
        <begin position="21"/>
        <end position="511"/>
    </location>
</feature>
<accession>A0A7G5XG76</accession>
<keyword evidence="4" id="KW-0472">Membrane</keyword>
<dbReference type="InterPro" id="IPR012944">
    <property type="entry name" value="SusD_RagB_dom"/>
</dbReference>
<feature type="signal peptide" evidence="6">
    <location>
        <begin position="1"/>
        <end position="20"/>
    </location>
</feature>
<evidence type="ECO:0000256" key="1">
    <source>
        <dbReference type="ARBA" id="ARBA00004442"/>
    </source>
</evidence>
<name>A0A7G5XG76_9BACT</name>
<proteinExistence type="inferred from homology"/>
<evidence type="ECO:0000256" key="6">
    <source>
        <dbReference type="SAM" id="SignalP"/>
    </source>
</evidence>
<dbReference type="PROSITE" id="PS51257">
    <property type="entry name" value="PROKAR_LIPOPROTEIN"/>
    <property type="match status" value="1"/>
</dbReference>
<dbReference type="GO" id="GO:0009279">
    <property type="term" value="C:cell outer membrane"/>
    <property type="evidence" value="ECO:0007669"/>
    <property type="project" value="UniProtKB-SubCell"/>
</dbReference>
<dbReference type="EMBL" id="CP060007">
    <property type="protein sequence ID" value="QNA44479.1"/>
    <property type="molecule type" value="Genomic_DNA"/>
</dbReference>
<evidence type="ECO:0000259" key="7">
    <source>
        <dbReference type="Pfam" id="PF07980"/>
    </source>
</evidence>
<evidence type="ECO:0000256" key="4">
    <source>
        <dbReference type="ARBA" id="ARBA00023136"/>
    </source>
</evidence>
<evidence type="ECO:0000256" key="3">
    <source>
        <dbReference type="ARBA" id="ARBA00022729"/>
    </source>
</evidence>
<dbReference type="Gene3D" id="1.25.40.10">
    <property type="entry name" value="Tetratricopeptide repeat domain"/>
    <property type="match status" value="1"/>
</dbReference>
<dbReference type="SUPFAM" id="SSF48452">
    <property type="entry name" value="TPR-like"/>
    <property type="match status" value="1"/>
</dbReference>
<organism evidence="8 9">
    <name type="scientific">Lacibacter sediminis</name>
    <dbReference type="NCBI Taxonomy" id="2760713"/>
    <lineage>
        <taxon>Bacteria</taxon>
        <taxon>Pseudomonadati</taxon>
        <taxon>Bacteroidota</taxon>
        <taxon>Chitinophagia</taxon>
        <taxon>Chitinophagales</taxon>
        <taxon>Chitinophagaceae</taxon>
        <taxon>Lacibacter</taxon>
    </lineage>
</organism>
<keyword evidence="3 6" id="KW-0732">Signal</keyword>
<evidence type="ECO:0000256" key="2">
    <source>
        <dbReference type="ARBA" id="ARBA00006275"/>
    </source>
</evidence>
<dbReference type="Proteomes" id="UP000515344">
    <property type="component" value="Chromosome"/>
</dbReference>
<comment type="similarity">
    <text evidence="2">Belongs to the SusD family.</text>
</comment>
<sequence>MKHIKQMSVLLLFVAFAGCAKIDEKFSDSLVRANASSVTAADILKNIYEGDIRNFMNQDNLWAIQEHTTDECVGPTRGGDWDDNGIWRVLHQHTWDANHNYVRGAFENLGRVVYNATEALGKSPNAQQSAEARFLRAFANFYLVEGWNQAPYREPGGDPLAIPQVRVGTAALDYVITELEAIKAALPDGPVNLANKNACRALLMKAYLTKGVVANRTAPTHQAADMNKVIALADEVIASGKTLSTNFYHNFAPNNDALSTENLFTGINYGGSSSGGVRSRYFCSLHYNQTPSGWNGFTTLGDFYDKFEAADKRRGDAYTGVTDVTGLRVGLLLGQQFDQNGVALKDRKGGNLSFTKAVKAVETDPATLEVTGIRVVKYPPDYNNGDNVNNDFVIFRLADVLLMKAEAILRGGTATNVAPYGATALSIVNYVRTHSSRGASSLASINLDQLLDERGRELYWEGWRRMDLIRFGKFLQPGQIRTAVSPATRLLFPVPAQQIAANPNLTQNPGY</sequence>
<protein>
    <submittedName>
        <fullName evidence="8">RagB/SusD family nutrient uptake outer membrane protein</fullName>
    </submittedName>
</protein>
<dbReference type="RefSeq" id="WP_182802741.1">
    <property type="nucleotide sequence ID" value="NZ_CP060007.1"/>
</dbReference>
<gene>
    <name evidence="8" type="ORF">H4075_20850</name>
</gene>
<dbReference type="Gene3D" id="1.25.40.390">
    <property type="match status" value="1"/>
</dbReference>
<dbReference type="KEGG" id="lacs:H4075_20850"/>
<evidence type="ECO:0000256" key="5">
    <source>
        <dbReference type="ARBA" id="ARBA00023237"/>
    </source>
</evidence>
<comment type="subcellular location">
    <subcellularLocation>
        <location evidence="1">Cell outer membrane</location>
    </subcellularLocation>
</comment>
<dbReference type="AlphaFoldDB" id="A0A7G5XG76"/>
<evidence type="ECO:0000313" key="9">
    <source>
        <dbReference type="Proteomes" id="UP000515344"/>
    </source>
</evidence>
<feature type="domain" description="RagB/SusD" evidence="7">
    <location>
        <begin position="279"/>
        <end position="511"/>
    </location>
</feature>
<dbReference type="InterPro" id="IPR011990">
    <property type="entry name" value="TPR-like_helical_dom_sf"/>
</dbReference>